<dbReference type="EMBL" id="CP035281">
    <property type="protein sequence ID" value="QAT42773.1"/>
    <property type="molecule type" value="Genomic_DNA"/>
</dbReference>
<dbReference type="InterPro" id="IPR036388">
    <property type="entry name" value="WH-like_DNA-bd_sf"/>
</dbReference>
<keyword evidence="6" id="KW-1185">Reference proteome</keyword>
<dbReference type="PROSITE" id="PS00622">
    <property type="entry name" value="HTH_LUXR_1"/>
    <property type="match status" value="1"/>
</dbReference>
<dbReference type="Pfam" id="PF00196">
    <property type="entry name" value="GerE"/>
    <property type="match status" value="1"/>
</dbReference>
<keyword evidence="3" id="KW-0804">Transcription</keyword>
<dbReference type="PANTHER" id="PTHR44688">
    <property type="entry name" value="DNA-BINDING TRANSCRIPTIONAL ACTIVATOR DEVR_DOSR"/>
    <property type="match status" value="1"/>
</dbReference>
<dbReference type="Gene3D" id="1.10.10.10">
    <property type="entry name" value="Winged helix-like DNA-binding domain superfamily/Winged helix DNA-binding domain"/>
    <property type="match status" value="1"/>
</dbReference>
<evidence type="ECO:0000256" key="2">
    <source>
        <dbReference type="ARBA" id="ARBA00023125"/>
    </source>
</evidence>
<dbReference type="KEGG" id="amij:EQM06_05755"/>
<evidence type="ECO:0000256" key="1">
    <source>
        <dbReference type="ARBA" id="ARBA00023015"/>
    </source>
</evidence>
<organism evidence="5 6">
    <name type="scientific">Aminipila luticellarii</name>
    <dbReference type="NCBI Taxonomy" id="2507160"/>
    <lineage>
        <taxon>Bacteria</taxon>
        <taxon>Bacillati</taxon>
        <taxon>Bacillota</taxon>
        <taxon>Clostridia</taxon>
        <taxon>Peptostreptococcales</taxon>
        <taxon>Anaerovoracaceae</taxon>
        <taxon>Aminipila</taxon>
    </lineage>
</organism>
<dbReference type="InterPro" id="IPR016032">
    <property type="entry name" value="Sig_transdc_resp-reg_C-effctor"/>
</dbReference>
<dbReference type="Proteomes" id="UP000287601">
    <property type="component" value="Chromosome"/>
</dbReference>
<evidence type="ECO:0000259" key="4">
    <source>
        <dbReference type="PROSITE" id="PS50043"/>
    </source>
</evidence>
<feature type="domain" description="HTH luxR-type" evidence="4">
    <location>
        <begin position="186"/>
        <end position="251"/>
    </location>
</feature>
<dbReference type="SMART" id="SM00421">
    <property type="entry name" value="HTH_LUXR"/>
    <property type="match status" value="1"/>
</dbReference>
<keyword evidence="1" id="KW-0805">Transcription regulation</keyword>
<protein>
    <submittedName>
        <fullName evidence="5">LuxR family transcriptional regulator</fullName>
    </submittedName>
</protein>
<name>A0A410PV29_9FIRM</name>
<dbReference type="CDD" id="cd06170">
    <property type="entry name" value="LuxR_C_like"/>
    <property type="match status" value="1"/>
</dbReference>
<dbReference type="RefSeq" id="WP_128745422.1">
    <property type="nucleotide sequence ID" value="NZ_CP035281.1"/>
</dbReference>
<accession>A0A410PV29</accession>
<dbReference type="InterPro" id="IPR000792">
    <property type="entry name" value="Tscrpt_reg_LuxR_C"/>
</dbReference>
<dbReference type="AlphaFoldDB" id="A0A410PV29"/>
<keyword evidence="2" id="KW-0238">DNA-binding</keyword>
<dbReference type="PANTHER" id="PTHR44688:SF25">
    <property type="entry name" value="HTH LUXR-TYPE DOMAIN-CONTAINING PROTEIN"/>
    <property type="match status" value="1"/>
</dbReference>
<dbReference type="PROSITE" id="PS50043">
    <property type="entry name" value="HTH_LUXR_2"/>
    <property type="match status" value="1"/>
</dbReference>
<dbReference type="SUPFAM" id="SSF46894">
    <property type="entry name" value="C-terminal effector domain of the bipartite response regulators"/>
    <property type="match status" value="1"/>
</dbReference>
<dbReference type="GO" id="GO:0003677">
    <property type="term" value="F:DNA binding"/>
    <property type="evidence" value="ECO:0007669"/>
    <property type="project" value="UniProtKB-KW"/>
</dbReference>
<dbReference type="PRINTS" id="PR00038">
    <property type="entry name" value="HTHLUXR"/>
</dbReference>
<dbReference type="GO" id="GO:0006355">
    <property type="term" value="P:regulation of DNA-templated transcription"/>
    <property type="evidence" value="ECO:0007669"/>
    <property type="project" value="InterPro"/>
</dbReference>
<evidence type="ECO:0000313" key="6">
    <source>
        <dbReference type="Proteomes" id="UP000287601"/>
    </source>
</evidence>
<evidence type="ECO:0000256" key="3">
    <source>
        <dbReference type="ARBA" id="ARBA00023163"/>
    </source>
</evidence>
<sequence length="253" mass="29834">MSYLKEEEWVYISNMIYKLNLETDERMKRLDFLRDLRTLIPYTGASFYLGDAASSTSPLVHPVGIDIPDGKFEEYEQYYYKMGYASRFYPLVSSIILRQEDIASDEQRKFSEYYNQYLKGIDYTLDTYFANLSGILGEVALSRKKELGPFKERELFIMKILEPHITNRLYLMKLANKNNNPLNNDALQNEYNLTYREMQILNLVLQGKRNIEIADSFDLSESTVKKHLSNVFHKCKVKNRLQLIDLVMKKKHL</sequence>
<proteinExistence type="predicted"/>
<reference evidence="5 6" key="1">
    <citation type="submission" date="2019-01" db="EMBL/GenBank/DDBJ databases">
        <title>Draft genomes of a novel of Aminipila strains.</title>
        <authorList>
            <person name="Ma S."/>
        </authorList>
    </citation>
    <scope>NUCLEOTIDE SEQUENCE [LARGE SCALE GENOMIC DNA]</scope>
    <source>
        <strain evidence="6">JN-39</strain>
    </source>
</reference>
<evidence type="ECO:0000313" key="5">
    <source>
        <dbReference type="EMBL" id="QAT42773.1"/>
    </source>
</evidence>
<gene>
    <name evidence="5" type="ORF">EQM06_05755</name>
</gene>
<dbReference type="OrthoDB" id="1662986at2"/>